<evidence type="ECO:0000256" key="6">
    <source>
        <dbReference type="ARBA" id="ARBA00022786"/>
    </source>
</evidence>
<dbReference type="InterPro" id="IPR013083">
    <property type="entry name" value="Znf_RING/FYVE/PHD"/>
</dbReference>
<sequence>MSNLKCAEASDETNKNSSESDSSELQPTQNLLPAIIEMENIDTIKLETASIRTTESIYMCRICHLETRTSNTFIRPCNCSGTISNVHEKCLQKWVMLKNKRTCELCKCEFKIEKRLNSIQNWTMSGIKMNQHEKLRFYLINFFYLIGLLCNVLALVTLLSGVIRKFNTKSFDIEFLLYLIFIVFVSFCILWSLVSLLHIWINLFVNFIRTNQSIVILSAK</sequence>
<keyword evidence="6" id="KW-0833">Ubl conjugation pathway</keyword>
<dbReference type="Proteomes" id="UP000663879">
    <property type="component" value="Unassembled WGS sequence"/>
</dbReference>
<evidence type="ECO:0000313" key="16">
    <source>
        <dbReference type="Proteomes" id="UP000663879"/>
    </source>
</evidence>
<keyword evidence="3 12" id="KW-0812">Transmembrane</keyword>
<evidence type="ECO:0000256" key="2">
    <source>
        <dbReference type="ARBA" id="ARBA00022679"/>
    </source>
</evidence>
<dbReference type="AlphaFoldDB" id="A0A813QXI7"/>
<feature type="transmembrane region" description="Helical" evidence="12">
    <location>
        <begin position="137"/>
        <end position="163"/>
    </location>
</feature>
<dbReference type="SMART" id="SM00744">
    <property type="entry name" value="RINGv"/>
    <property type="match status" value="1"/>
</dbReference>
<comment type="subcellular location">
    <subcellularLocation>
        <location evidence="1">Membrane</location>
        <topology evidence="1">Multi-pass membrane protein</topology>
    </subcellularLocation>
</comment>
<dbReference type="CDD" id="cd16495">
    <property type="entry name" value="RING_CH-C4HC3_MARCH"/>
    <property type="match status" value="1"/>
</dbReference>
<dbReference type="EMBL" id="CAJNOC010000546">
    <property type="protein sequence ID" value="CAF0774834.1"/>
    <property type="molecule type" value="Genomic_DNA"/>
</dbReference>
<evidence type="ECO:0000256" key="11">
    <source>
        <dbReference type="SAM" id="MobiDB-lite"/>
    </source>
</evidence>
<accession>A0A813QXI7</accession>
<keyword evidence="9 12" id="KW-0472">Membrane</keyword>
<feature type="transmembrane region" description="Helical" evidence="12">
    <location>
        <begin position="175"/>
        <end position="201"/>
    </location>
</feature>
<keyword evidence="2" id="KW-0808">Transferase</keyword>
<dbReference type="PROSITE" id="PS50089">
    <property type="entry name" value="ZF_RING_2"/>
    <property type="match status" value="1"/>
</dbReference>
<evidence type="ECO:0000256" key="5">
    <source>
        <dbReference type="ARBA" id="ARBA00022771"/>
    </source>
</evidence>
<feature type="domain" description="RING-type" evidence="13">
    <location>
        <begin position="60"/>
        <end position="107"/>
    </location>
</feature>
<evidence type="ECO:0000259" key="13">
    <source>
        <dbReference type="PROSITE" id="PS50089"/>
    </source>
</evidence>
<dbReference type="PANTHER" id="PTHR46065:SF3">
    <property type="entry name" value="FI20425P1"/>
    <property type="match status" value="1"/>
</dbReference>
<feature type="compositionally biased region" description="Polar residues" evidence="11">
    <location>
        <begin position="15"/>
        <end position="26"/>
    </location>
</feature>
<evidence type="ECO:0000256" key="12">
    <source>
        <dbReference type="SAM" id="Phobius"/>
    </source>
</evidence>
<dbReference type="GO" id="GO:0016020">
    <property type="term" value="C:membrane"/>
    <property type="evidence" value="ECO:0007669"/>
    <property type="project" value="UniProtKB-SubCell"/>
</dbReference>
<reference evidence="15" key="1">
    <citation type="submission" date="2021-02" db="EMBL/GenBank/DDBJ databases">
        <authorList>
            <person name="Nowell W R."/>
        </authorList>
    </citation>
    <scope>NUCLEOTIDE SEQUENCE</scope>
    <source>
        <strain evidence="15">Ploen Becks lab</strain>
    </source>
</reference>
<dbReference type="PROSITE" id="PS51292">
    <property type="entry name" value="ZF_RING_CH"/>
    <property type="match status" value="1"/>
</dbReference>
<comment type="caution">
    <text evidence="15">The sequence shown here is derived from an EMBL/GenBank/DDBJ whole genome shotgun (WGS) entry which is preliminary data.</text>
</comment>
<evidence type="ECO:0000256" key="4">
    <source>
        <dbReference type="ARBA" id="ARBA00022723"/>
    </source>
</evidence>
<dbReference type="OrthoDB" id="273089at2759"/>
<protein>
    <submittedName>
        <fullName evidence="15">Uncharacterized protein</fullName>
    </submittedName>
</protein>
<name>A0A813QXI7_9BILA</name>
<organism evidence="15 16">
    <name type="scientific">Brachionus calyciflorus</name>
    <dbReference type="NCBI Taxonomy" id="104777"/>
    <lineage>
        <taxon>Eukaryota</taxon>
        <taxon>Metazoa</taxon>
        <taxon>Spiralia</taxon>
        <taxon>Gnathifera</taxon>
        <taxon>Rotifera</taxon>
        <taxon>Eurotatoria</taxon>
        <taxon>Monogononta</taxon>
        <taxon>Pseudotrocha</taxon>
        <taxon>Ploima</taxon>
        <taxon>Brachionidae</taxon>
        <taxon>Brachionus</taxon>
    </lineage>
</organism>
<dbReference type="InterPro" id="IPR001841">
    <property type="entry name" value="Znf_RING"/>
</dbReference>
<dbReference type="Pfam" id="PF12906">
    <property type="entry name" value="RINGv"/>
    <property type="match status" value="1"/>
</dbReference>
<keyword evidence="5 10" id="KW-0863">Zinc-finger</keyword>
<gene>
    <name evidence="15" type="ORF">OXX778_LOCUS5148</name>
</gene>
<evidence type="ECO:0000256" key="9">
    <source>
        <dbReference type="ARBA" id="ARBA00023136"/>
    </source>
</evidence>
<dbReference type="SUPFAM" id="SSF57850">
    <property type="entry name" value="RING/U-box"/>
    <property type="match status" value="1"/>
</dbReference>
<keyword evidence="8 12" id="KW-1133">Transmembrane helix</keyword>
<keyword evidence="4" id="KW-0479">Metal-binding</keyword>
<dbReference type="GO" id="GO:0008270">
    <property type="term" value="F:zinc ion binding"/>
    <property type="evidence" value="ECO:0007669"/>
    <property type="project" value="UniProtKB-KW"/>
</dbReference>
<keyword evidence="7" id="KW-0862">Zinc</keyword>
<evidence type="ECO:0000256" key="8">
    <source>
        <dbReference type="ARBA" id="ARBA00022989"/>
    </source>
</evidence>
<keyword evidence="16" id="KW-1185">Reference proteome</keyword>
<evidence type="ECO:0000256" key="1">
    <source>
        <dbReference type="ARBA" id="ARBA00004141"/>
    </source>
</evidence>
<dbReference type="GO" id="GO:0016740">
    <property type="term" value="F:transferase activity"/>
    <property type="evidence" value="ECO:0007669"/>
    <property type="project" value="UniProtKB-KW"/>
</dbReference>
<proteinExistence type="predicted"/>
<dbReference type="Gene3D" id="3.30.40.10">
    <property type="entry name" value="Zinc/RING finger domain, C3HC4 (zinc finger)"/>
    <property type="match status" value="1"/>
</dbReference>
<evidence type="ECO:0000256" key="10">
    <source>
        <dbReference type="PROSITE-ProRule" id="PRU00175"/>
    </source>
</evidence>
<evidence type="ECO:0000256" key="7">
    <source>
        <dbReference type="ARBA" id="ARBA00022833"/>
    </source>
</evidence>
<dbReference type="PANTHER" id="PTHR46065">
    <property type="entry name" value="E3 UBIQUITIN-PROTEIN LIGASE MARCH 2/3 FAMILY MEMBER"/>
    <property type="match status" value="1"/>
</dbReference>
<evidence type="ECO:0000313" key="15">
    <source>
        <dbReference type="EMBL" id="CAF0774834.1"/>
    </source>
</evidence>
<feature type="region of interest" description="Disordered" evidence="11">
    <location>
        <begin position="1"/>
        <end position="26"/>
    </location>
</feature>
<dbReference type="InterPro" id="IPR011016">
    <property type="entry name" value="Znf_RING-CH"/>
</dbReference>
<evidence type="ECO:0000259" key="14">
    <source>
        <dbReference type="PROSITE" id="PS51292"/>
    </source>
</evidence>
<feature type="domain" description="RING-CH-type" evidence="14">
    <location>
        <begin position="52"/>
        <end position="113"/>
    </location>
</feature>
<evidence type="ECO:0000256" key="3">
    <source>
        <dbReference type="ARBA" id="ARBA00022692"/>
    </source>
</evidence>